<dbReference type="EMBL" id="JBHTEC010000001">
    <property type="protein sequence ID" value="MFD0286491.1"/>
    <property type="molecule type" value="Genomic_DNA"/>
</dbReference>
<evidence type="ECO:0000313" key="3">
    <source>
        <dbReference type="Proteomes" id="UP001596957"/>
    </source>
</evidence>
<name>A0ABW2VPS2_9ACTN</name>
<keyword evidence="3" id="KW-1185">Reference proteome</keyword>
<keyword evidence="1" id="KW-0472">Membrane</keyword>
<keyword evidence="1" id="KW-1133">Transmembrane helix</keyword>
<sequence>MVRILVLVLLVVAIVLGIIGVAVEGMLCLLSIGVLLLIADVGYLAVRSAARRHRTR</sequence>
<evidence type="ECO:0000313" key="2">
    <source>
        <dbReference type="EMBL" id="MFD0286491.1"/>
    </source>
</evidence>
<protein>
    <recommendedName>
        <fullName evidence="4">DUF2207 domain-containing protein</fullName>
    </recommendedName>
</protein>
<keyword evidence="1" id="KW-0812">Transmembrane</keyword>
<feature type="transmembrane region" description="Helical" evidence="1">
    <location>
        <begin position="27"/>
        <end position="46"/>
    </location>
</feature>
<comment type="caution">
    <text evidence="2">The sequence shown here is derived from an EMBL/GenBank/DDBJ whole genome shotgun (WGS) entry which is preliminary data.</text>
</comment>
<proteinExistence type="predicted"/>
<dbReference type="Proteomes" id="UP001596957">
    <property type="component" value="Unassembled WGS sequence"/>
</dbReference>
<evidence type="ECO:0000256" key="1">
    <source>
        <dbReference type="SAM" id="Phobius"/>
    </source>
</evidence>
<dbReference type="RefSeq" id="WP_381265078.1">
    <property type="nucleotide sequence ID" value="NZ_JBHTBI010000137.1"/>
</dbReference>
<evidence type="ECO:0008006" key="4">
    <source>
        <dbReference type="Google" id="ProtNLM"/>
    </source>
</evidence>
<accession>A0ABW2VPS2</accession>
<organism evidence="2 3">
    <name type="scientific">Streptomyces lutosisoli</name>
    <dbReference type="NCBI Taxonomy" id="2665721"/>
    <lineage>
        <taxon>Bacteria</taxon>
        <taxon>Bacillati</taxon>
        <taxon>Actinomycetota</taxon>
        <taxon>Actinomycetes</taxon>
        <taxon>Kitasatosporales</taxon>
        <taxon>Streptomycetaceae</taxon>
        <taxon>Streptomyces</taxon>
    </lineage>
</organism>
<reference evidence="3" key="1">
    <citation type="journal article" date="2019" name="Int. J. Syst. Evol. Microbiol.">
        <title>The Global Catalogue of Microorganisms (GCM) 10K type strain sequencing project: providing services to taxonomists for standard genome sequencing and annotation.</title>
        <authorList>
            <consortium name="The Broad Institute Genomics Platform"/>
            <consortium name="The Broad Institute Genome Sequencing Center for Infectious Disease"/>
            <person name="Wu L."/>
            <person name="Ma J."/>
        </authorList>
    </citation>
    <scope>NUCLEOTIDE SEQUENCE [LARGE SCALE GENOMIC DNA]</scope>
    <source>
        <strain evidence="3">CGMCC 4.7198</strain>
    </source>
</reference>
<gene>
    <name evidence="2" type="ORF">ACFQZP_33380</name>
</gene>